<evidence type="ECO:0000256" key="5">
    <source>
        <dbReference type="ARBA" id="ARBA00023054"/>
    </source>
</evidence>
<dbReference type="Pfam" id="PF25764">
    <property type="entry name" value="KIF21A_4th"/>
    <property type="match status" value="1"/>
</dbReference>
<keyword evidence="3 7" id="KW-0547">Nucleotide-binding</keyword>
<dbReference type="InterPro" id="IPR036961">
    <property type="entry name" value="Kinesin_motor_dom_sf"/>
</dbReference>
<evidence type="ECO:0000256" key="2">
    <source>
        <dbReference type="ARBA" id="ARBA00022490"/>
    </source>
</evidence>
<dbReference type="PROSITE" id="PS00411">
    <property type="entry name" value="KINESIN_MOTOR_1"/>
    <property type="match status" value="1"/>
</dbReference>
<dbReference type="InterPro" id="IPR027640">
    <property type="entry name" value="Kinesin-like_fam"/>
</dbReference>
<reference evidence="11" key="1">
    <citation type="submission" date="2024-03" db="EMBL/GenBank/DDBJ databases">
        <authorList>
            <consortium name="ELIXIR-Norway"/>
            <consortium name="Elixir Norway"/>
        </authorList>
    </citation>
    <scope>NUCLEOTIDE SEQUENCE</scope>
</reference>
<dbReference type="InterPro" id="IPR027417">
    <property type="entry name" value="P-loop_NTPase"/>
</dbReference>
<evidence type="ECO:0000256" key="1">
    <source>
        <dbReference type="ARBA" id="ARBA00004496"/>
    </source>
</evidence>
<comment type="subcellular location">
    <subcellularLocation>
        <location evidence="1">Cytoplasm</location>
    </subcellularLocation>
</comment>
<evidence type="ECO:0000256" key="4">
    <source>
        <dbReference type="ARBA" id="ARBA00022840"/>
    </source>
</evidence>
<dbReference type="PANTHER" id="PTHR47969">
    <property type="entry name" value="CHROMOSOME-ASSOCIATED KINESIN KIF4A-RELATED"/>
    <property type="match status" value="1"/>
</dbReference>
<feature type="region of interest" description="Disordered" evidence="9">
    <location>
        <begin position="815"/>
        <end position="849"/>
    </location>
</feature>
<evidence type="ECO:0000313" key="12">
    <source>
        <dbReference type="Proteomes" id="UP001497522"/>
    </source>
</evidence>
<feature type="region of interest" description="Disordered" evidence="9">
    <location>
        <begin position="1187"/>
        <end position="1213"/>
    </location>
</feature>
<dbReference type="SMART" id="SM00129">
    <property type="entry name" value="KISc"/>
    <property type="match status" value="1"/>
</dbReference>
<evidence type="ECO:0000313" key="11">
    <source>
        <dbReference type="EMBL" id="CAK9861067.1"/>
    </source>
</evidence>
<keyword evidence="12" id="KW-1185">Reference proteome</keyword>
<evidence type="ECO:0000256" key="8">
    <source>
        <dbReference type="SAM" id="Coils"/>
    </source>
</evidence>
<dbReference type="EMBL" id="OZ023712">
    <property type="protein sequence ID" value="CAK9861067.1"/>
    <property type="molecule type" value="Genomic_DNA"/>
</dbReference>
<evidence type="ECO:0000256" key="3">
    <source>
        <dbReference type="ARBA" id="ARBA00022741"/>
    </source>
</evidence>
<evidence type="ECO:0000256" key="7">
    <source>
        <dbReference type="PROSITE-ProRule" id="PRU00283"/>
    </source>
</evidence>
<dbReference type="Gene3D" id="3.40.850.10">
    <property type="entry name" value="Kinesin motor domain"/>
    <property type="match status" value="1"/>
</dbReference>
<comment type="similarity">
    <text evidence="7">Belongs to the TRAFAC class myosin-kinesin ATPase superfamily. Kinesin family.</text>
</comment>
<evidence type="ECO:0000256" key="6">
    <source>
        <dbReference type="ARBA" id="ARBA00023175"/>
    </source>
</evidence>
<keyword evidence="5 8" id="KW-0175">Coiled coil</keyword>
<feature type="compositionally biased region" description="Acidic residues" evidence="9">
    <location>
        <begin position="1195"/>
        <end position="1207"/>
    </location>
</feature>
<accession>A0ABP1AEU3</accession>
<keyword evidence="2" id="KW-0963">Cytoplasm</keyword>
<feature type="coiled-coil region" evidence="8">
    <location>
        <begin position="550"/>
        <end position="714"/>
    </location>
</feature>
<feature type="region of interest" description="Disordered" evidence="9">
    <location>
        <begin position="1323"/>
        <end position="1421"/>
    </location>
</feature>
<feature type="region of interest" description="Disordered" evidence="9">
    <location>
        <begin position="968"/>
        <end position="995"/>
    </location>
</feature>
<dbReference type="PROSITE" id="PS50067">
    <property type="entry name" value="KINESIN_MOTOR_2"/>
    <property type="match status" value="1"/>
</dbReference>
<feature type="domain" description="Kinesin motor" evidence="10">
    <location>
        <begin position="9"/>
        <end position="375"/>
    </location>
</feature>
<feature type="coiled-coil region" evidence="8">
    <location>
        <begin position="919"/>
        <end position="967"/>
    </location>
</feature>
<feature type="binding site" evidence="7">
    <location>
        <begin position="88"/>
        <end position="95"/>
    </location>
    <ligand>
        <name>ATP</name>
        <dbReference type="ChEBI" id="CHEBI:30616"/>
    </ligand>
</feature>
<name>A0ABP1AEU3_9BRYO</name>
<dbReference type="Proteomes" id="UP001497522">
    <property type="component" value="Chromosome 11"/>
</dbReference>
<dbReference type="PRINTS" id="PR00380">
    <property type="entry name" value="KINESINHEAVY"/>
</dbReference>
<organism evidence="11 12">
    <name type="scientific">Sphagnum jensenii</name>
    <dbReference type="NCBI Taxonomy" id="128206"/>
    <lineage>
        <taxon>Eukaryota</taxon>
        <taxon>Viridiplantae</taxon>
        <taxon>Streptophyta</taxon>
        <taxon>Embryophyta</taxon>
        <taxon>Bryophyta</taxon>
        <taxon>Sphagnophytina</taxon>
        <taxon>Sphagnopsida</taxon>
        <taxon>Sphagnales</taxon>
        <taxon>Sphagnaceae</taxon>
        <taxon>Sphagnum</taxon>
    </lineage>
</organism>
<keyword evidence="6 7" id="KW-0505">Motor protein</keyword>
<dbReference type="CDD" id="cd01372">
    <property type="entry name" value="KISc_KIF4"/>
    <property type="match status" value="1"/>
</dbReference>
<evidence type="ECO:0000256" key="9">
    <source>
        <dbReference type="SAM" id="MobiDB-lite"/>
    </source>
</evidence>
<feature type="compositionally biased region" description="Basic and acidic residues" evidence="9">
    <location>
        <begin position="1405"/>
        <end position="1421"/>
    </location>
</feature>
<dbReference type="InterPro" id="IPR001752">
    <property type="entry name" value="Kinesin_motor_dom"/>
</dbReference>
<evidence type="ECO:0000259" key="10">
    <source>
        <dbReference type="PROSITE" id="PS50067"/>
    </source>
</evidence>
<feature type="compositionally biased region" description="Acidic residues" evidence="9">
    <location>
        <begin position="982"/>
        <end position="995"/>
    </location>
</feature>
<gene>
    <name evidence="11" type="ORF">CSSPJE1EN2_LOCUS4062</name>
</gene>
<dbReference type="InterPro" id="IPR019821">
    <property type="entry name" value="Kinesin_motor_CS"/>
</dbReference>
<keyword evidence="4 7" id="KW-0067">ATP-binding</keyword>
<feature type="compositionally biased region" description="Low complexity" evidence="9">
    <location>
        <begin position="1375"/>
        <end position="1388"/>
    </location>
</feature>
<feature type="compositionally biased region" description="Basic and acidic residues" evidence="9">
    <location>
        <begin position="815"/>
        <end position="830"/>
    </location>
</feature>
<protein>
    <recommendedName>
        <fullName evidence="10">Kinesin motor domain-containing protein</fullName>
    </recommendedName>
</protein>
<dbReference type="Pfam" id="PF00225">
    <property type="entry name" value="Kinesin"/>
    <property type="match status" value="1"/>
</dbReference>
<sequence>MKRGGERCAVQVALNIRPLIAQERSQGCKDCIRVVPREPQVQIGSHSFTFDHVFGSTGIPLAEIYDRCVAPLVDGLFHGYNATVLAYGQTGSGKTYTMGTGYKVGGSSEGVIPKVMETIFRKVETLKAKSDFQLRVSFIEILKEEVHDLLDPNPPTEIVNGGHGGGTSAPPFGGGSKIGTMKPPIQIRETSNGGITLAGVTESDVNSLNEMATCLETGSLCRATGSTNMNSSSSRSHAIFTITVEQRRKWDMAPTGSALMEDCGEDYLCAKLHLVDLAGSERAKRTGADGLRFKEGIHINKGLLALGNVISALGDDKKRKEGGHVPYRDSKLTRLLQDSLGGNSRTVMIACVSPADSNAEETLNTLKYANRARNIQNKPTVNRDPMAAEMQHIRQQLEIAQAELMCARAGGPSSADIQMLKQKVVWLEASNIDLHRQLEDSRIQLDKVTQKVVDSQVNRDKLQLKLDQLRAGKTFNELDGDDETDNLLKNYVTKIQELEVQLQQMQSSRVQPINLSRPLSCLSSHCLGNNGSEEEFGAVGEVPSSEASGAAEAEAEAKEWEHTMLQENLDKELQELNKRLEQKEAEMKSFAKPETVVLKQHFERKLLELEEEKKSLQGERDSLMAELESLATTTDENAQKLQETYKNKLKQLEAQIADLKKKQENQSQLLRQKQRSDEAAKRLQEEIQRIKTHKVQLQQKMKQESEQFRAWKGQREKEVLQLRKEGRRNVYEMHKLQALHQRQKMVLQRKSEEAAAATRRLKEVLEARKSTKEHASNGNEKSLQQWLDQELEVAVRVHEVRSAYEKQMEERAAMAKEVAELRQEEEKSSSDVDDDATSRATMDKAAASTARTDRINMLESLLTASSSTLVAMSVQLSEAEERERTCNGRARWQNLRSMGDAKTLLHLMFNVASLSRCQLRDTEEEGKELKDKLAELEDVLRQSEAHRQELDQELLKKDQQVAALLDAQTKGSRWTHQRESDQEWDSDLELSEGESDEDWLDVQRMRAARKIRAGTSGAQEAAHKPLVKRKLSGSSSDGEGASKKPLRDMDSFARNQAADNTQLTEQQPTASLNGQCCSCSQSSSCKTKKCACKAAGALCGPECRCKLERCANRGGESMMMPDAAGALGSSQGDVAIGISPIWEEGEHRSHVGILDEVEAGARRAERAMVSQAASLLETACKDVMKNGDERQGGLQEEEQLVPGEEDGEKVQARRRPLADVGNIKLSGKQAKPKRKLQRRALVQLVQVPRESEPPSDENPVVVSASPAILSSATATTTATTTPTSLVPAAAPLFVSQAPIPLPNTQQVQQQHSGSNHNRVIPSRMLPSNYQPPELASPQASPLRSRHNTLVTGGDSFRSRQNPVAAAAASGEMMKQNVGVSGASSSQQQLGGGIKKKESSIPGPATKHEKENIRSTLKDSRR</sequence>
<dbReference type="SUPFAM" id="SSF52540">
    <property type="entry name" value="P-loop containing nucleoside triphosphate hydrolases"/>
    <property type="match status" value="1"/>
</dbReference>
<proteinExistence type="inferred from homology"/>
<feature type="region of interest" description="Disordered" evidence="9">
    <location>
        <begin position="1011"/>
        <end position="1048"/>
    </location>
</feature>
<dbReference type="PANTHER" id="PTHR47969:SF15">
    <property type="entry name" value="CHROMOSOME-ASSOCIATED KINESIN KIF4A-RELATED"/>
    <property type="match status" value="1"/>
</dbReference>